<name>A0A0F7L3L8_9VIRU</name>
<sequence length="127" mass="14998">MKPRWKMPGGRPKFKLEDLPKGWKESVESMYADGASDVEIRAYALGNISDDLWYRLLKEEPEFSRTIKNGRRLCESWWVKNGRTNLDSETFSYTGWYMNMKNRFGWADKQQVDNKHSGEVTVKSFFD</sequence>
<protein>
    <submittedName>
        <fullName evidence="1">Uncharacterized protein</fullName>
    </submittedName>
</protein>
<proteinExistence type="predicted"/>
<reference evidence="1" key="2">
    <citation type="submission" date="2015-03" db="EMBL/GenBank/DDBJ databases">
        <authorList>
            <person name="Chow C.-E.T."/>
            <person name="Winget D.M."/>
            <person name="White R.A.III."/>
            <person name="Hallam S.J."/>
            <person name="Suttle C.A."/>
        </authorList>
    </citation>
    <scope>NUCLEOTIDE SEQUENCE</scope>
    <source>
        <strain evidence="1">Anoxic3_3</strain>
    </source>
</reference>
<organism evidence="1">
    <name type="scientific">uncultured marine virus</name>
    <dbReference type="NCBI Taxonomy" id="186617"/>
    <lineage>
        <taxon>Viruses</taxon>
        <taxon>environmental samples</taxon>
    </lineage>
</organism>
<evidence type="ECO:0000313" key="1">
    <source>
        <dbReference type="EMBL" id="AKH46057.1"/>
    </source>
</evidence>
<reference evidence="1" key="1">
    <citation type="journal article" date="2015" name="Front. Microbiol.">
        <title>Combining genomic sequencing methods to explore viral diversity and reveal potential virus-host interactions.</title>
        <authorList>
            <person name="Chow C.E."/>
            <person name="Winget D.M."/>
            <person name="White R.A.III."/>
            <person name="Hallam S.J."/>
            <person name="Suttle C.A."/>
        </authorList>
    </citation>
    <scope>NUCLEOTIDE SEQUENCE</scope>
    <source>
        <strain evidence="1">Anoxic3_3</strain>
    </source>
</reference>
<accession>A0A0F7L3L8</accession>
<dbReference type="EMBL" id="KR029578">
    <property type="protein sequence ID" value="AKH46057.1"/>
    <property type="molecule type" value="Genomic_DNA"/>
</dbReference>